<reference evidence="5" key="1">
    <citation type="submission" date="2016-10" db="EMBL/GenBank/DDBJ databases">
        <authorList>
            <person name="Varghese N."/>
            <person name="Submissions S."/>
        </authorList>
    </citation>
    <scope>NUCLEOTIDE SEQUENCE [LARGE SCALE GENOMIC DNA]</scope>
    <source>
        <strain evidence="5">CGMCC 4.3506</strain>
    </source>
</reference>
<feature type="domain" description="Periplasmic binding protein" evidence="3">
    <location>
        <begin position="54"/>
        <end position="311"/>
    </location>
</feature>
<dbReference type="GO" id="GO:0030246">
    <property type="term" value="F:carbohydrate binding"/>
    <property type="evidence" value="ECO:0007669"/>
    <property type="project" value="TreeGrafter"/>
</dbReference>
<dbReference type="GO" id="GO:0030288">
    <property type="term" value="C:outer membrane-bounded periplasmic space"/>
    <property type="evidence" value="ECO:0007669"/>
    <property type="project" value="TreeGrafter"/>
</dbReference>
<sequence>MKTRSLLALVMTGAVALTACGGGTTKDSAAQETGGATNAAKADPNAPLKEGLKITFLPKQVNNPYFTVAQKGAESAGTAVKGEVKATGPSDAAASSQVTYINTAAQQRQDALVISANDANAVAPALKTARSQGLKVVTFDSDAAPDARDVFINQATSDEIAAGQVKLISEAVGGSGEIAILSATPNATNQNAWIEVMKTELAKPEYSGLKLVETAYGNDDDQTSFQKTQGLLQAHPDLKGIISPTTVGVAAAARYLSSSEYKGKVQLTGLGTPNQMRKFVQDGTVKSFALWDPSKLGYLATYTAAALASGQITGAEGEKYQAGDLGEYTIGAKGEVVLGPPTVFTKDNIDQFDF</sequence>
<dbReference type="STRING" id="200378.SAMN05216553_109304"/>
<dbReference type="GO" id="GO:0015762">
    <property type="term" value="P:rhamnose transmembrane transport"/>
    <property type="evidence" value="ECO:0007669"/>
    <property type="project" value="InterPro"/>
</dbReference>
<feature type="chain" id="PRO_5038719761" evidence="2">
    <location>
        <begin position="22"/>
        <end position="354"/>
    </location>
</feature>
<feature type="signal peptide" evidence="2">
    <location>
        <begin position="1"/>
        <end position="21"/>
    </location>
</feature>
<keyword evidence="2" id="KW-0732">Signal</keyword>
<evidence type="ECO:0000256" key="2">
    <source>
        <dbReference type="SAM" id="SignalP"/>
    </source>
</evidence>
<name>A0A1G7VNY6_9PSEU</name>
<dbReference type="InterPro" id="IPR013459">
    <property type="entry name" value="RhaS"/>
</dbReference>
<dbReference type="CDD" id="cd20000">
    <property type="entry name" value="PBP1_ABC_rhamnose"/>
    <property type="match status" value="1"/>
</dbReference>
<evidence type="ECO:0000313" key="5">
    <source>
        <dbReference type="Proteomes" id="UP000199623"/>
    </source>
</evidence>
<dbReference type="Gene3D" id="3.40.50.2300">
    <property type="match status" value="2"/>
</dbReference>
<dbReference type="PROSITE" id="PS51257">
    <property type="entry name" value="PROKAR_LIPOPROTEIN"/>
    <property type="match status" value="1"/>
</dbReference>
<protein>
    <submittedName>
        <fullName evidence="4">Rhamnose transport system substrate-binding protein</fullName>
    </submittedName>
</protein>
<comment type="subcellular location">
    <subcellularLocation>
        <location evidence="1">Cell envelope</location>
    </subcellularLocation>
</comment>
<dbReference type="AlphaFoldDB" id="A0A1G7VNY6"/>
<proteinExistence type="predicted"/>
<accession>A0A1G7VNY6</accession>
<evidence type="ECO:0000256" key="1">
    <source>
        <dbReference type="ARBA" id="ARBA00004196"/>
    </source>
</evidence>
<dbReference type="Pfam" id="PF13407">
    <property type="entry name" value="Peripla_BP_4"/>
    <property type="match status" value="1"/>
</dbReference>
<keyword evidence="5" id="KW-1185">Reference proteome</keyword>
<dbReference type="PANTHER" id="PTHR30036:SF8">
    <property type="entry name" value="ABC-TYPE SUGAR TRANSPORT SYSTEM PERIPLASMIC COMPONENT-LIKE PROTEIN"/>
    <property type="match status" value="1"/>
</dbReference>
<dbReference type="SUPFAM" id="SSF53822">
    <property type="entry name" value="Periplasmic binding protein-like I"/>
    <property type="match status" value="1"/>
</dbReference>
<dbReference type="RefSeq" id="WP_245744108.1">
    <property type="nucleotide sequence ID" value="NZ_FNCC01000009.1"/>
</dbReference>
<evidence type="ECO:0000259" key="3">
    <source>
        <dbReference type="Pfam" id="PF13407"/>
    </source>
</evidence>
<dbReference type="InterPro" id="IPR028082">
    <property type="entry name" value="Peripla_BP_I"/>
</dbReference>
<dbReference type="NCBIfam" id="TIGR02637">
    <property type="entry name" value="RhaS"/>
    <property type="match status" value="1"/>
</dbReference>
<gene>
    <name evidence="4" type="ORF">SAMN05216553_109304</name>
</gene>
<organism evidence="4 5">
    <name type="scientific">Lentzea fradiae</name>
    <dbReference type="NCBI Taxonomy" id="200378"/>
    <lineage>
        <taxon>Bacteria</taxon>
        <taxon>Bacillati</taxon>
        <taxon>Actinomycetota</taxon>
        <taxon>Actinomycetes</taxon>
        <taxon>Pseudonocardiales</taxon>
        <taxon>Pseudonocardiaceae</taxon>
        <taxon>Lentzea</taxon>
    </lineage>
</organism>
<dbReference type="InterPro" id="IPR050555">
    <property type="entry name" value="Bact_Solute-Bind_Prot2"/>
</dbReference>
<dbReference type="EMBL" id="FNCC01000009">
    <property type="protein sequence ID" value="SDG60590.1"/>
    <property type="molecule type" value="Genomic_DNA"/>
</dbReference>
<dbReference type="InterPro" id="IPR025997">
    <property type="entry name" value="SBP_2_dom"/>
</dbReference>
<dbReference type="Proteomes" id="UP000199623">
    <property type="component" value="Unassembled WGS sequence"/>
</dbReference>
<evidence type="ECO:0000313" key="4">
    <source>
        <dbReference type="EMBL" id="SDG60590.1"/>
    </source>
</evidence>
<dbReference type="PANTHER" id="PTHR30036">
    <property type="entry name" value="D-XYLOSE-BINDING PERIPLASMIC PROTEIN"/>
    <property type="match status" value="1"/>
</dbReference>